<evidence type="ECO:0008006" key="4">
    <source>
        <dbReference type="Google" id="ProtNLM"/>
    </source>
</evidence>
<feature type="compositionally biased region" description="Basic and acidic residues" evidence="1">
    <location>
        <begin position="1"/>
        <end position="10"/>
    </location>
</feature>
<keyword evidence="2" id="KW-1133">Transmembrane helix</keyword>
<dbReference type="AlphaFoldDB" id="A0A382VPL9"/>
<reference evidence="3" key="1">
    <citation type="submission" date="2018-05" db="EMBL/GenBank/DDBJ databases">
        <authorList>
            <person name="Lanie J.A."/>
            <person name="Ng W.-L."/>
            <person name="Kazmierczak K.M."/>
            <person name="Andrzejewski T.M."/>
            <person name="Davidsen T.M."/>
            <person name="Wayne K.J."/>
            <person name="Tettelin H."/>
            <person name="Glass J.I."/>
            <person name="Rusch D."/>
            <person name="Podicherti R."/>
            <person name="Tsui H.-C.T."/>
            <person name="Winkler M.E."/>
        </authorList>
    </citation>
    <scope>NUCLEOTIDE SEQUENCE</scope>
</reference>
<organism evidence="3">
    <name type="scientific">marine metagenome</name>
    <dbReference type="NCBI Taxonomy" id="408172"/>
    <lineage>
        <taxon>unclassified sequences</taxon>
        <taxon>metagenomes</taxon>
        <taxon>ecological metagenomes</taxon>
    </lineage>
</organism>
<feature type="transmembrane region" description="Helical" evidence="2">
    <location>
        <begin position="68"/>
        <end position="85"/>
    </location>
</feature>
<sequence length="116" mass="13637">MLPEARDNRVNYDLNMPSPPKPKRRGPLEFYEWIALMLFLILFGVAIATHVQLEPGNSPSIREDTDTLTYIDGVAAFFFLLLVVFDTHAPRRYSMYSDELLTQWKDDKLRFMRMYS</sequence>
<gene>
    <name evidence="3" type="ORF">METZ01_LOCUS400692</name>
</gene>
<keyword evidence="2" id="KW-0812">Transmembrane</keyword>
<proteinExistence type="predicted"/>
<dbReference type="EMBL" id="UINC01153236">
    <property type="protein sequence ID" value="SVD47838.1"/>
    <property type="molecule type" value="Genomic_DNA"/>
</dbReference>
<feature type="region of interest" description="Disordered" evidence="1">
    <location>
        <begin position="1"/>
        <end position="25"/>
    </location>
</feature>
<name>A0A382VPL9_9ZZZZ</name>
<keyword evidence="2" id="KW-0472">Membrane</keyword>
<accession>A0A382VPL9</accession>
<evidence type="ECO:0000256" key="1">
    <source>
        <dbReference type="SAM" id="MobiDB-lite"/>
    </source>
</evidence>
<protein>
    <recommendedName>
        <fullName evidence="4">Ion transport domain-containing protein</fullName>
    </recommendedName>
</protein>
<feature type="transmembrane region" description="Helical" evidence="2">
    <location>
        <begin position="30"/>
        <end position="48"/>
    </location>
</feature>
<feature type="non-terminal residue" evidence="3">
    <location>
        <position position="116"/>
    </location>
</feature>
<evidence type="ECO:0000256" key="2">
    <source>
        <dbReference type="SAM" id="Phobius"/>
    </source>
</evidence>
<evidence type="ECO:0000313" key="3">
    <source>
        <dbReference type="EMBL" id="SVD47838.1"/>
    </source>
</evidence>